<dbReference type="OrthoDB" id="6339802at2"/>
<accession>A0A1D9GJQ4</accession>
<dbReference type="SUPFAM" id="SSF141072">
    <property type="entry name" value="CalX-like"/>
    <property type="match status" value="1"/>
</dbReference>
<dbReference type="EMBL" id="CP017715">
    <property type="protein sequence ID" value="AOY87872.1"/>
    <property type="molecule type" value="Genomic_DNA"/>
</dbReference>
<keyword evidence="2" id="KW-1185">Reference proteome</keyword>
<name>A0A1D9GJQ4_9GAMM</name>
<gene>
    <name evidence="1" type="ORF">BKP64_06645</name>
</gene>
<dbReference type="KEGG" id="msq:BKP64_06645"/>
<sequence>MRADLISRTVSVTRLTTVVLIALSVVACKTEKDPDQPTVLGIPPATAYLGVEYYYNFGAFGGEDILDYSLTNAPSWLALEDINNKARQGVIMRGVPGLSGGNLGDADLGREEDINLVTTDGRMAGVQPFDITVKYNPLSLEADSYTEGEILTLDESRREHCAQPDLATAGEHSFTINEYNDDGSVSTTANITIPTRPIAVKVILDQPSVTRVAVAFELASEYDASNCDPGFSAPHQRCDSSDANAGDAIIGQDLVAFGSGSDGLLENLDYITYQQDEEGVFTGGVVTFEPGITECYIRLEVADDSFPEPSESARLRLTEVRSGLAGLGESNNGVRANIVVDDDEPVLTLETTIGGDRDTMNVGEVREYAAILTGDRESEIRAKLGHSEDSTARLGTEFVTERWENGSWVESDELVFPVDVNEVPFRIRVPAGTYTNLALDDRFILLGLNESYQAGRENFARAADENLLRVSLNELTAPLVLNPSDGFVPTDLALAHSGRTFVAGYDSLDNDRVLVRIYDQKGTQSQEIAVSGAGDSLVQPFPAITTVQRKVSEGTTKVDRFEFAVAYDTDAPVAGTSAMGGQDILISRYWYDSASNGGEYVKSWTTRTGTANDDIVRSVAMNAENGYVLIAGETDGAWPEQVPAGGVDSFLQRIDVEVDGSNEIPKVAWTRQIGSPEDDSVAGGSALPLSPILFGSAQGSVNGETVIGGVDAFFYGASGSIGDVNVYQVGTEGDERVTEGTHANNILWLIGNGDGAYSVVENGDEDNTLERNQLTSPAGFLLGYSTDGVVSRAYTLNDANDQAGDRFAALSEFGSDMVVAGASDGNFSGEAIVTGQEQGVVARVSLVKDDETQEESPFKNEWRFQLNADDSEIVVLDNYRDDEILALTRHGQEWLLLVLSPEGRLLTSLN</sequence>
<reference evidence="1 2" key="1">
    <citation type="submission" date="2016-10" db="EMBL/GenBank/DDBJ databases">
        <title>Marinobacter salinus sp. nov., a moderately halophilic bacterium isolated from a tidal flat environment.</title>
        <authorList>
            <person name="Park S.-J."/>
        </authorList>
    </citation>
    <scope>NUCLEOTIDE SEQUENCE [LARGE SCALE GENOMIC DNA]</scope>
    <source>
        <strain evidence="1 2">Hb8</strain>
    </source>
</reference>
<dbReference type="Gene3D" id="2.60.40.2030">
    <property type="match status" value="1"/>
</dbReference>
<dbReference type="RefSeq" id="WP_070967610.1">
    <property type="nucleotide sequence ID" value="NZ_CP017715.1"/>
</dbReference>
<organism evidence="1 2">
    <name type="scientific">Marinobacter salinus</name>
    <dbReference type="NCBI Taxonomy" id="1874317"/>
    <lineage>
        <taxon>Bacteria</taxon>
        <taxon>Pseudomonadati</taxon>
        <taxon>Pseudomonadota</taxon>
        <taxon>Gammaproteobacteria</taxon>
        <taxon>Pseudomonadales</taxon>
        <taxon>Marinobacteraceae</taxon>
        <taxon>Marinobacter</taxon>
    </lineage>
</organism>
<dbReference type="InterPro" id="IPR038081">
    <property type="entry name" value="CalX-like_sf"/>
</dbReference>
<dbReference type="PROSITE" id="PS51257">
    <property type="entry name" value="PROKAR_LIPOPROTEIN"/>
    <property type="match status" value="1"/>
</dbReference>
<dbReference type="Proteomes" id="UP000177445">
    <property type="component" value="Chromosome"/>
</dbReference>
<evidence type="ECO:0000313" key="1">
    <source>
        <dbReference type="EMBL" id="AOY87872.1"/>
    </source>
</evidence>
<proteinExistence type="predicted"/>
<dbReference type="STRING" id="1874317.BKP64_06645"/>
<dbReference type="AlphaFoldDB" id="A0A1D9GJQ4"/>
<evidence type="ECO:0000313" key="2">
    <source>
        <dbReference type="Proteomes" id="UP000177445"/>
    </source>
</evidence>
<protein>
    <submittedName>
        <fullName evidence="1">Uncharacterized protein</fullName>
    </submittedName>
</protein>